<dbReference type="OrthoDB" id="11309at2157"/>
<proteinExistence type="inferred from homology"/>
<dbReference type="GO" id="GO:0006412">
    <property type="term" value="P:translation"/>
    <property type="evidence" value="ECO:0007669"/>
    <property type="project" value="UniProtKB-UniRule"/>
</dbReference>
<dbReference type="HOGENOM" id="CLU_146465_0_0_2"/>
<accession>D7E6L9</accession>
<dbReference type="InterPro" id="IPR021131">
    <property type="entry name" value="Ribosomal_uL15/eL18"/>
</dbReference>
<dbReference type="EMBL" id="CP002069">
    <property type="protein sequence ID" value="ADI73241.1"/>
    <property type="molecule type" value="Genomic_DNA"/>
</dbReference>
<evidence type="ECO:0000313" key="7">
    <source>
        <dbReference type="Proteomes" id="UP000000391"/>
    </source>
</evidence>
<dbReference type="InterPro" id="IPR001196">
    <property type="entry name" value="Ribosomal_uL15_CS"/>
</dbReference>
<protein>
    <recommendedName>
        <fullName evidence="4">Large ribosomal subunit protein eL18</fullName>
    </recommendedName>
</protein>
<dbReference type="PANTHER" id="PTHR10934">
    <property type="entry name" value="60S RIBOSOMAL PROTEIN L18"/>
    <property type="match status" value="1"/>
</dbReference>
<dbReference type="GeneID" id="9345928"/>
<reference evidence="6 7" key="1">
    <citation type="submission" date="2010-06" db="EMBL/GenBank/DDBJ databases">
        <title>Complete sequence chromosome of Methanohalobium evestigatum Z-7303.</title>
        <authorList>
            <consortium name="US DOE Joint Genome Institute"/>
            <person name="Lucas S."/>
            <person name="Copeland A."/>
            <person name="Lapidus A."/>
            <person name="Cheng J.-F."/>
            <person name="Bruce D."/>
            <person name="Goodwin L."/>
            <person name="Pitluck S."/>
            <person name="Saunders E."/>
            <person name="Detter J.C."/>
            <person name="Han C."/>
            <person name="Tapia R."/>
            <person name="Land M."/>
            <person name="Hauser L."/>
            <person name="Kyrpides N."/>
            <person name="Mikhailova N."/>
            <person name="Sieprawska-Lupa M."/>
            <person name="Whitman W.B."/>
            <person name="Anderson I."/>
            <person name="Woyke T."/>
        </authorList>
    </citation>
    <scope>NUCLEOTIDE SEQUENCE [LARGE SCALE GENOMIC DNA]</scope>
    <source>
        <strain evidence="7">ATCC BAA-1072 / DSM 3721 / NBRC 107634 / OCM 161 / Z-7303</strain>
    </source>
</reference>
<organism evidence="6 7">
    <name type="scientific">Methanohalobium evestigatum (strain ATCC BAA-1072 / DSM 3721 / NBRC 107634 / OCM 161 / Z-7303)</name>
    <dbReference type="NCBI Taxonomy" id="644295"/>
    <lineage>
        <taxon>Archaea</taxon>
        <taxon>Methanobacteriati</taxon>
        <taxon>Methanobacteriota</taxon>
        <taxon>Stenosarchaea group</taxon>
        <taxon>Methanomicrobia</taxon>
        <taxon>Methanosarcinales</taxon>
        <taxon>Methanosarcinaceae</taxon>
        <taxon>Methanohalobium</taxon>
    </lineage>
</organism>
<dbReference type="Gene3D" id="3.100.10.10">
    <property type="match status" value="1"/>
</dbReference>
<feature type="domain" description="Large ribosomal subunit protein uL15/eL18" evidence="5">
    <location>
        <begin position="3"/>
        <end position="126"/>
    </location>
</feature>
<keyword evidence="7" id="KW-1185">Reference proteome</keyword>
<dbReference type="HAMAP" id="MF_00329">
    <property type="entry name" value="Ribosomal_eL18"/>
    <property type="match status" value="1"/>
</dbReference>
<evidence type="ECO:0000313" key="6">
    <source>
        <dbReference type="EMBL" id="ADI73241.1"/>
    </source>
</evidence>
<comment type="similarity">
    <text evidence="1 4">Belongs to the eukaryotic ribosomal protein eL18 family.</text>
</comment>
<evidence type="ECO:0000256" key="1">
    <source>
        <dbReference type="ARBA" id="ARBA00006815"/>
    </source>
</evidence>
<dbReference type="PROSITE" id="PS00475">
    <property type="entry name" value="RIBOSOMAL_L15"/>
    <property type="match status" value="1"/>
</dbReference>
<evidence type="ECO:0000256" key="4">
    <source>
        <dbReference type="HAMAP-Rule" id="MF_00329"/>
    </source>
</evidence>
<dbReference type="KEGG" id="mev:Metev_0314"/>
<dbReference type="GO" id="GO:0022625">
    <property type="term" value="C:cytosolic large ribosomal subunit"/>
    <property type="evidence" value="ECO:0007669"/>
    <property type="project" value="TreeGrafter"/>
</dbReference>
<dbReference type="GO" id="GO:0003735">
    <property type="term" value="F:structural constituent of ribosome"/>
    <property type="evidence" value="ECO:0007669"/>
    <property type="project" value="InterPro"/>
</dbReference>
<dbReference type="Proteomes" id="UP000000391">
    <property type="component" value="Chromosome"/>
</dbReference>
<keyword evidence="2 4" id="KW-0689">Ribosomal protein</keyword>
<keyword evidence="3 4" id="KW-0687">Ribonucleoprotein</keyword>
<sequence>MSKKSQKRVAKKTNPRIVELIGLLKETSHTENAPIWKDLAKRLEKPNRTHAEINLSKIDRNTDENEIVLVPGKVLGAGDLGHGVTVAALKISNTAKDKIESVGGKILTIEDILEENPSGSGIKILQ</sequence>
<dbReference type="STRING" id="644295.Metev_0314"/>
<evidence type="ECO:0000259" key="5">
    <source>
        <dbReference type="Pfam" id="PF17135"/>
    </source>
</evidence>
<dbReference type="NCBIfam" id="NF003079">
    <property type="entry name" value="PRK04005.1"/>
    <property type="match status" value="1"/>
</dbReference>
<dbReference type="PANTHER" id="PTHR10934:SF2">
    <property type="entry name" value="LARGE RIBOSOMAL SUBUNIT PROTEIN EL18"/>
    <property type="match status" value="1"/>
</dbReference>
<dbReference type="RefSeq" id="WP_013193809.1">
    <property type="nucleotide sequence ID" value="NC_014253.1"/>
</dbReference>
<dbReference type="InterPro" id="IPR036227">
    <property type="entry name" value="Ribosomal_uL15/eL18_sf"/>
</dbReference>
<dbReference type="GO" id="GO:0003723">
    <property type="term" value="F:RNA binding"/>
    <property type="evidence" value="ECO:0007669"/>
    <property type="project" value="TreeGrafter"/>
</dbReference>
<name>D7E6L9_METEZ</name>
<evidence type="ECO:0000256" key="2">
    <source>
        <dbReference type="ARBA" id="ARBA00022980"/>
    </source>
</evidence>
<dbReference type="InterPro" id="IPR022947">
    <property type="entry name" value="Ribosomal_eL18_arc"/>
</dbReference>
<dbReference type="Pfam" id="PF17135">
    <property type="entry name" value="Ribosomal_L18"/>
    <property type="match status" value="1"/>
</dbReference>
<dbReference type="InterPro" id="IPR000039">
    <property type="entry name" value="Ribosomal_eL18"/>
</dbReference>
<evidence type="ECO:0000256" key="3">
    <source>
        <dbReference type="ARBA" id="ARBA00023274"/>
    </source>
</evidence>
<dbReference type="AlphaFoldDB" id="D7E6L9"/>
<dbReference type="SUPFAM" id="SSF52080">
    <property type="entry name" value="Ribosomal proteins L15p and L18e"/>
    <property type="match status" value="1"/>
</dbReference>
<gene>
    <name evidence="4" type="primary">rpl18e</name>
    <name evidence="6" type="ordered locus">Metev_0314</name>
</gene>